<dbReference type="Pfam" id="PF01955">
    <property type="entry name" value="CbiZ"/>
    <property type="match status" value="1"/>
</dbReference>
<evidence type="ECO:0000313" key="2">
    <source>
        <dbReference type="Proteomes" id="UP000613255"/>
    </source>
</evidence>
<dbReference type="AlphaFoldDB" id="A0A934LXH6"/>
<comment type="caution">
    <text evidence="1">The sequence shown here is derived from an EMBL/GenBank/DDBJ whole genome shotgun (WGS) entry which is preliminary data.</text>
</comment>
<organism evidence="1 2">
    <name type="scientific">Pontibaca salina</name>
    <dbReference type="NCBI Taxonomy" id="2795731"/>
    <lineage>
        <taxon>Bacteria</taxon>
        <taxon>Pseudomonadati</taxon>
        <taxon>Pseudomonadota</taxon>
        <taxon>Alphaproteobacteria</taxon>
        <taxon>Rhodobacterales</taxon>
        <taxon>Roseobacteraceae</taxon>
        <taxon>Pontibaca</taxon>
    </lineage>
</organism>
<dbReference type="InterPro" id="IPR002808">
    <property type="entry name" value="AdoCbi_amidolase"/>
</dbReference>
<dbReference type="RefSeq" id="WP_198684640.1">
    <property type="nucleotide sequence ID" value="NZ_JAEIJD010000001.1"/>
</dbReference>
<name>A0A934LXH6_9RHOB</name>
<proteinExistence type="predicted"/>
<dbReference type="Proteomes" id="UP000613255">
    <property type="component" value="Unassembled WGS sequence"/>
</dbReference>
<protein>
    <submittedName>
        <fullName evidence="1">Adenosylcobinamide amidohydrolase</fullName>
    </submittedName>
</protein>
<sequence>MSIRLHRPWLTFDLGTPHRVLSWAVVNPGLVTARHILWREVRNADLPQGFDAVDWLGQEVRTLGDESAVAMLTSRHLDAFETSSATVEDITARCVATVGLSNAERIGTRLDRHGTDWGTINIAVQLSCPLSAPALIEALSIATEARTAAIIDSGHSLPDGLATGTGTDCIAIAAPPGEGAYAGLHTPQGEALGRATYDAVRAGAQVWMETIRQSAGRP</sequence>
<keyword evidence="2" id="KW-1185">Reference proteome</keyword>
<reference evidence="1" key="1">
    <citation type="submission" date="2020-12" db="EMBL/GenBank/DDBJ databases">
        <title>Pontibaca salina gen. nov., sp. nov., isolated from marine sediment.</title>
        <authorList>
            <person name="Bo J."/>
            <person name="Wang S."/>
            <person name="Song X."/>
            <person name="Du Z."/>
        </authorList>
    </citation>
    <scope>NUCLEOTIDE SEQUENCE</scope>
    <source>
        <strain evidence="1">S1109L</strain>
    </source>
</reference>
<gene>
    <name evidence="1" type="ORF">JAO82_01945</name>
</gene>
<accession>A0A934LXH6</accession>
<dbReference type="PANTHER" id="PTHR35336">
    <property type="entry name" value="ADENOSYLCOBINAMIDE AMIDOHYDROLASE"/>
    <property type="match status" value="1"/>
</dbReference>
<dbReference type="InterPro" id="IPR052209">
    <property type="entry name" value="CbiZ"/>
</dbReference>
<dbReference type="PANTHER" id="PTHR35336:SF5">
    <property type="entry name" value="ADENOSYLCOBINAMIDE AMIDOHYDROLASE"/>
    <property type="match status" value="1"/>
</dbReference>
<dbReference type="EMBL" id="JAEIJD010000001">
    <property type="protein sequence ID" value="MBI6628632.1"/>
    <property type="molecule type" value="Genomic_DNA"/>
</dbReference>
<evidence type="ECO:0000313" key="1">
    <source>
        <dbReference type="EMBL" id="MBI6628632.1"/>
    </source>
</evidence>